<dbReference type="OrthoDB" id="3155440at2759"/>
<accession>A0A0C2XL86</accession>
<name>A0A0C2XL86_SERVB</name>
<sequence length="242" mass="28082">MVPTQIALEIEVGDGQYPVHNGDNLRSLQDCPVEILIKIFEYYLADRLNRLGSLALVCMLWNSIARDTSTLWTHIVITTPRNEEYLYHVPLHLVRRSIQKSGDLPLDIDLDLSKIRLPSESEDFKILFDLLCDESHRWRSLYIILPQTFEHTPILSRLYVHPPRLVELGLQGFWWRRNQKTSFTDLPGLKMLVLDSGFAYKEMVTSFSLTSLESLDIDLHGFEMWNKGADMHTWPSDISLAR</sequence>
<reference evidence="2 3" key="1">
    <citation type="submission" date="2014-04" db="EMBL/GenBank/DDBJ databases">
        <authorList>
            <consortium name="DOE Joint Genome Institute"/>
            <person name="Kuo A."/>
            <person name="Zuccaro A."/>
            <person name="Kohler A."/>
            <person name="Nagy L.G."/>
            <person name="Floudas D."/>
            <person name="Copeland A."/>
            <person name="Barry K.W."/>
            <person name="Cichocki N."/>
            <person name="Veneault-Fourrey C."/>
            <person name="LaButti K."/>
            <person name="Lindquist E.A."/>
            <person name="Lipzen A."/>
            <person name="Lundell T."/>
            <person name="Morin E."/>
            <person name="Murat C."/>
            <person name="Sun H."/>
            <person name="Tunlid A."/>
            <person name="Henrissat B."/>
            <person name="Grigoriev I.V."/>
            <person name="Hibbett D.S."/>
            <person name="Martin F."/>
            <person name="Nordberg H.P."/>
            <person name="Cantor M.N."/>
            <person name="Hua S.X."/>
        </authorList>
    </citation>
    <scope>NUCLEOTIDE SEQUENCE [LARGE SCALE GENOMIC DNA]</scope>
    <source>
        <strain evidence="2 3">MAFF 305830</strain>
    </source>
</reference>
<proteinExistence type="predicted"/>
<dbReference type="AlphaFoldDB" id="A0A0C2XL86"/>
<organism evidence="2 3">
    <name type="scientific">Serendipita vermifera MAFF 305830</name>
    <dbReference type="NCBI Taxonomy" id="933852"/>
    <lineage>
        <taxon>Eukaryota</taxon>
        <taxon>Fungi</taxon>
        <taxon>Dikarya</taxon>
        <taxon>Basidiomycota</taxon>
        <taxon>Agaricomycotina</taxon>
        <taxon>Agaricomycetes</taxon>
        <taxon>Sebacinales</taxon>
        <taxon>Serendipitaceae</taxon>
        <taxon>Serendipita</taxon>
    </lineage>
</organism>
<protein>
    <recommendedName>
        <fullName evidence="1">F-box domain-containing protein</fullName>
    </recommendedName>
</protein>
<dbReference type="EMBL" id="KN824287">
    <property type="protein sequence ID" value="KIM29767.1"/>
    <property type="molecule type" value="Genomic_DNA"/>
</dbReference>
<reference evidence="3" key="2">
    <citation type="submission" date="2015-01" db="EMBL/GenBank/DDBJ databases">
        <title>Evolutionary Origins and Diversification of the Mycorrhizal Mutualists.</title>
        <authorList>
            <consortium name="DOE Joint Genome Institute"/>
            <consortium name="Mycorrhizal Genomics Consortium"/>
            <person name="Kohler A."/>
            <person name="Kuo A."/>
            <person name="Nagy L.G."/>
            <person name="Floudas D."/>
            <person name="Copeland A."/>
            <person name="Barry K.W."/>
            <person name="Cichocki N."/>
            <person name="Veneault-Fourrey C."/>
            <person name="LaButti K."/>
            <person name="Lindquist E.A."/>
            <person name="Lipzen A."/>
            <person name="Lundell T."/>
            <person name="Morin E."/>
            <person name="Murat C."/>
            <person name="Riley R."/>
            <person name="Ohm R."/>
            <person name="Sun H."/>
            <person name="Tunlid A."/>
            <person name="Henrissat B."/>
            <person name="Grigoriev I.V."/>
            <person name="Hibbett D.S."/>
            <person name="Martin F."/>
        </authorList>
    </citation>
    <scope>NUCLEOTIDE SEQUENCE [LARGE SCALE GENOMIC DNA]</scope>
    <source>
        <strain evidence="3">MAFF 305830</strain>
    </source>
</reference>
<dbReference type="Proteomes" id="UP000054097">
    <property type="component" value="Unassembled WGS sequence"/>
</dbReference>
<evidence type="ECO:0000259" key="1">
    <source>
        <dbReference type="PROSITE" id="PS50181"/>
    </source>
</evidence>
<evidence type="ECO:0000313" key="3">
    <source>
        <dbReference type="Proteomes" id="UP000054097"/>
    </source>
</evidence>
<dbReference type="SUPFAM" id="SSF81383">
    <property type="entry name" value="F-box domain"/>
    <property type="match status" value="1"/>
</dbReference>
<feature type="domain" description="F-box" evidence="1">
    <location>
        <begin position="25"/>
        <end position="75"/>
    </location>
</feature>
<feature type="non-terminal residue" evidence="2">
    <location>
        <position position="242"/>
    </location>
</feature>
<dbReference type="Pfam" id="PF12937">
    <property type="entry name" value="F-box-like"/>
    <property type="match status" value="1"/>
</dbReference>
<dbReference type="PROSITE" id="PS50181">
    <property type="entry name" value="FBOX"/>
    <property type="match status" value="1"/>
</dbReference>
<evidence type="ECO:0000313" key="2">
    <source>
        <dbReference type="EMBL" id="KIM29767.1"/>
    </source>
</evidence>
<keyword evidence="3" id="KW-1185">Reference proteome</keyword>
<dbReference type="Gene3D" id="1.20.1280.50">
    <property type="match status" value="1"/>
</dbReference>
<gene>
    <name evidence="2" type="ORF">M408DRAFT_22634</name>
</gene>
<dbReference type="STRING" id="933852.A0A0C2XL86"/>
<dbReference type="InterPro" id="IPR036047">
    <property type="entry name" value="F-box-like_dom_sf"/>
</dbReference>
<dbReference type="InterPro" id="IPR001810">
    <property type="entry name" value="F-box_dom"/>
</dbReference>
<dbReference type="HOGENOM" id="CLU_074017_0_0_1"/>